<dbReference type="AlphaFoldDB" id="A0ABD5RHQ9"/>
<keyword evidence="3" id="KW-1185">Reference proteome</keyword>
<organism evidence="2 3">
    <name type="scientific">Halomarina salina</name>
    <dbReference type="NCBI Taxonomy" id="1872699"/>
    <lineage>
        <taxon>Archaea</taxon>
        <taxon>Methanobacteriati</taxon>
        <taxon>Methanobacteriota</taxon>
        <taxon>Stenosarchaea group</taxon>
        <taxon>Halobacteria</taxon>
        <taxon>Halobacteriales</taxon>
        <taxon>Natronomonadaceae</taxon>
        <taxon>Halomarina</taxon>
    </lineage>
</organism>
<accession>A0ABD5RHQ9</accession>
<evidence type="ECO:0000313" key="2">
    <source>
        <dbReference type="EMBL" id="MFC5970072.1"/>
    </source>
</evidence>
<dbReference type="Proteomes" id="UP001596099">
    <property type="component" value="Unassembled WGS sequence"/>
</dbReference>
<comment type="caution">
    <text evidence="2">The sequence shown here is derived from an EMBL/GenBank/DDBJ whole genome shotgun (WGS) entry which is preliminary data.</text>
</comment>
<dbReference type="EMBL" id="JBHSQH010000001">
    <property type="protein sequence ID" value="MFC5970072.1"/>
    <property type="molecule type" value="Genomic_DNA"/>
</dbReference>
<evidence type="ECO:0000256" key="1">
    <source>
        <dbReference type="SAM" id="Coils"/>
    </source>
</evidence>
<keyword evidence="1" id="KW-0175">Coiled coil</keyword>
<feature type="coiled-coil region" evidence="1">
    <location>
        <begin position="16"/>
        <end position="47"/>
    </location>
</feature>
<reference evidence="2 3" key="1">
    <citation type="journal article" date="2019" name="Int. J. Syst. Evol. Microbiol.">
        <title>The Global Catalogue of Microorganisms (GCM) 10K type strain sequencing project: providing services to taxonomists for standard genome sequencing and annotation.</title>
        <authorList>
            <consortium name="The Broad Institute Genomics Platform"/>
            <consortium name="The Broad Institute Genome Sequencing Center for Infectious Disease"/>
            <person name="Wu L."/>
            <person name="Ma J."/>
        </authorList>
    </citation>
    <scope>NUCLEOTIDE SEQUENCE [LARGE SCALE GENOMIC DNA]</scope>
    <source>
        <strain evidence="2 3">CGMCC 1.12543</strain>
    </source>
</reference>
<name>A0ABD5RHQ9_9EURY</name>
<dbReference type="RefSeq" id="WP_247418715.1">
    <property type="nucleotide sequence ID" value="NZ_JALLGW010000002.1"/>
</dbReference>
<gene>
    <name evidence="2" type="ORF">ACFPYI_01890</name>
</gene>
<evidence type="ECO:0000313" key="3">
    <source>
        <dbReference type="Proteomes" id="UP001596099"/>
    </source>
</evidence>
<proteinExistence type="predicted"/>
<evidence type="ECO:0008006" key="4">
    <source>
        <dbReference type="Google" id="ProtNLM"/>
    </source>
</evidence>
<protein>
    <recommendedName>
        <fullName evidence="4">Methyl-accepting chemotaxis protein</fullName>
    </recommendedName>
</protein>
<sequence>MVDNINGLEVEITADADEAVEEIERVTEALERLSAAAEDANRALERLGGGTLHLETQRQGDRERTTIEAATETAEELRSDNFDTQ</sequence>